<proteinExistence type="predicted"/>
<dbReference type="EMBL" id="LRGB01001574">
    <property type="protein sequence ID" value="KZS11613.1"/>
    <property type="molecule type" value="Genomic_DNA"/>
</dbReference>
<evidence type="ECO:0000313" key="2">
    <source>
        <dbReference type="EMBL" id="KZS11613.1"/>
    </source>
</evidence>
<keyword evidence="3" id="KW-1185">Reference proteome</keyword>
<keyword evidence="1" id="KW-1133">Transmembrane helix</keyword>
<name>A0A164URT4_9CRUS</name>
<evidence type="ECO:0000313" key="3">
    <source>
        <dbReference type="Proteomes" id="UP000076858"/>
    </source>
</evidence>
<comment type="caution">
    <text evidence="2">The sequence shown here is derived from an EMBL/GenBank/DDBJ whole genome shotgun (WGS) entry which is preliminary data.</text>
</comment>
<keyword evidence="1" id="KW-0472">Membrane</keyword>
<protein>
    <submittedName>
        <fullName evidence="2">Uncharacterized protein</fullName>
    </submittedName>
</protein>
<feature type="transmembrane region" description="Helical" evidence="1">
    <location>
        <begin position="133"/>
        <end position="152"/>
    </location>
</feature>
<keyword evidence="1" id="KW-0812">Transmembrane</keyword>
<dbReference type="Proteomes" id="UP000076858">
    <property type="component" value="Unassembled WGS sequence"/>
</dbReference>
<reference evidence="2 3" key="1">
    <citation type="submission" date="2016-03" db="EMBL/GenBank/DDBJ databases">
        <title>EvidentialGene: Evidence-directed Construction of Genes on Genomes.</title>
        <authorList>
            <person name="Gilbert D.G."/>
            <person name="Choi J.-H."/>
            <person name="Mockaitis K."/>
            <person name="Colbourne J."/>
            <person name="Pfrender M."/>
        </authorList>
    </citation>
    <scope>NUCLEOTIDE SEQUENCE [LARGE SCALE GENOMIC DNA]</scope>
    <source>
        <strain evidence="2 3">Xinb3</strain>
        <tissue evidence="2">Complete organism</tissue>
    </source>
</reference>
<accession>A0A164URT4</accession>
<dbReference type="AlphaFoldDB" id="A0A164URT4"/>
<evidence type="ECO:0000256" key="1">
    <source>
        <dbReference type="SAM" id="Phobius"/>
    </source>
</evidence>
<sequence length="170" mass="20232">MQMNRHYNELHQHLPNLNGKTIAAHTRALRNHTYIRKVRFSFFNFNSLWTIVYMFDYTIRSSINVYKTVLITYQQPSRQMTRGQMKVEQQQQNPVQNNKNVHFHFCFVFPPPCYIYILSLHLVYVYYIPGVRVQTSTAAFCPFPFVVSFASIHTSIMSKQPYTWTRHVTA</sequence>
<feature type="transmembrane region" description="Helical" evidence="1">
    <location>
        <begin position="105"/>
        <end position="127"/>
    </location>
</feature>
<gene>
    <name evidence="2" type="ORF">APZ42_023573</name>
</gene>
<organism evidence="2 3">
    <name type="scientific">Daphnia magna</name>
    <dbReference type="NCBI Taxonomy" id="35525"/>
    <lineage>
        <taxon>Eukaryota</taxon>
        <taxon>Metazoa</taxon>
        <taxon>Ecdysozoa</taxon>
        <taxon>Arthropoda</taxon>
        <taxon>Crustacea</taxon>
        <taxon>Branchiopoda</taxon>
        <taxon>Diplostraca</taxon>
        <taxon>Cladocera</taxon>
        <taxon>Anomopoda</taxon>
        <taxon>Daphniidae</taxon>
        <taxon>Daphnia</taxon>
    </lineage>
</organism>